<evidence type="ECO:0000256" key="2">
    <source>
        <dbReference type="ARBA" id="ARBA00022692"/>
    </source>
</evidence>
<feature type="transmembrane region" description="Helical" evidence="5">
    <location>
        <begin position="177"/>
        <end position="197"/>
    </location>
</feature>
<comment type="caution">
    <text evidence="7">The sequence shown here is derived from an EMBL/GenBank/DDBJ whole genome shotgun (WGS) entry which is preliminary data.</text>
</comment>
<dbReference type="OrthoDB" id="9794225at2"/>
<dbReference type="EMBL" id="PVNS01000023">
    <property type="protein sequence ID" value="PRO64212.1"/>
    <property type="molecule type" value="Genomic_DNA"/>
</dbReference>
<feature type="domain" description="Sodium/calcium exchanger membrane region" evidence="6">
    <location>
        <begin position="177"/>
        <end position="324"/>
    </location>
</feature>
<dbReference type="Pfam" id="PF01699">
    <property type="entry name" value="Na_Ca_ex"/>
    <property type="match status" value="2"/>
</dbReference>
<feature type="transmembrane region" description="Helical" evidence="5">
    <location>
        <begin position="128"/>
        <end position="149"/>
    </location>
</feature>
<dbReference type="InterPro" id="IPR004837">
    <property type="entry name" value="NaCa_Exmemb"/>
</dbReference>
<dbReference type="AlphaFoldDB" id="A0A2P6MD72"/>
<feature type="transmembrane region" description="Helical" evidence="5">
    <location>
        <begin position="101"/>
        <end position="122"/>
    </location>
</feature>
<evidence type="ECO:0000313" key="7">
    <source>
        <dbReference type="EMBL" id="PRO64212.1"/>
    </source>
</evidence>
<evidence type="ECO:0000259" key="6">
    <source>
        <dbReference type="Pfam" id="PF01699"/>
    </source>
</evidence>
<feature type="transmembrane region" description="Helical" evidence="5">
    <location>
        <begin position="306"/>
        <end position="325"/>
    </location>
</feature>
<keyword evidence="3 5" id="KW-1133">Transmembrane helix</keyword>
<dbReference type="PANTHER" id="PTHR10846">
    <property type="entry name" value="SODIUM/POTASSIUM/CALCIUM EXCHANGER"/>
    <property type="match status" value="1"/>
</dbReference>
<keyword evidence="4 5" id="KW-0472">Membrane</keyword>
<organism evidence="7 8">
    <name type="scientific">Alkalicoccus urumqiensis</name>
    <name type="common">Bacillus urumqiensis</name>
    <dbReference type="NCBI Taxonomy" id="1548213"/>
    <lineage>
        <taxon>Bacteria</taxon>
        <taxon>Bacillati</taxon>
        <taxon>Bacillota</taxon>
        <taxon>Bacilli</taxon>
        <taxon>Bacillales</taxon>
        <taxon>Bacillaceae</taxon>
        <taxon>Alkalicoccus</taxon>
    </lineage>
</organism>
<dbReference type="GO" id="GO:0006874">
    <property type="term" value="P:intracellular calcium ion homeostasis"/>
    <property type="evidence" value="ECO:0007669"/>
    <property type="project" value="TreeGrafter"/>
</dbReference>
<dbReference type="GO" id="GO:0005886">
    <property type="term" value="C:plasma membrane"/>
    <property type="evidence" value="ECO:0007669"/>
    <property type="project" value="TreeGrafter"/>
</dbReference>
<reference evidence="7 8" key="1">
    <citation type="submission" date="2018-03" db="EMBL/GenBank/DDBJ databases">
        <title>Bacillus urumqiensis sp. nov., a moderately haloalkaliphilic bacterium isolated from a salt lake.</title>
        <authorList>
            <person name="Zhao B."/>
            <person name="Liao Z."/>
        </authorList>
    </citation>
    <scope>NUCLEOTIDE SEQUENCE [LARGE SCALE GENOMIC DNA]</scope>
    <source>
        <strain evidence="7 8">BZ-SZ-XJ18</strain>
    </source>
</reference>
<feature type="transmembrane region" description="Helical" evidence="5">
    <location>
        <begin position="274"/>
        <end position="294"/>
    </location>
</feature>
<name>A0A2P6MD72_ALKUR</name>
<proteinExistence type="predicted"/>
<dbReference type="Proteomes" id="UP000243650">
    <property type="component" value="Unassembled WGS sequence"/>
</dbReference>
<accession>A0A2P6MD72</accession>
<dbReference type="GO" id="GO:0005262">
    <property type="term" value="F:calcium channel activity"/>
    <property type="evidence" value="ECO:0007669"/>
    <property type="project" value="TreeGrafter"/>
</dbReference>
<gene>
    <name evidence="7" type="ORF">C6I21_15900</name>
</gene>
<feature type="domain" description="Sodium/calcium exchanger membrane region" evidence="6">
    <location>
        <begin position="3"/>
        <end position="131"/>
    </location>
</feature>
<evidence type="ECO:0000313" key="8">
    <source>
        <dbReference type="Proteomes" id="UP000243650"/>
    </source>
</evidence>
<dbReference type="InterPro" id="IPR044880">
    <property type="entry name" value="NCX_ion-bd_dom_sf"/>
</dbReference>
<feature type="transmembrane region" description="Helical" evidence="5">
    <location>
        <begin position="209"/>
        <end position="232"/>
    </location>
</feature>
<evidence type="ECO:0000256" key="5">
    <source>
        <dbReference type="SAM" id="Phobius"/>
    </source>
</evidence>
<keyword evidence="2 5" id="KW-0812">Transmembrane</keyword>
<feature type="transmembrane region" description="Helical" evidence="5">
    <location>
        <begin position="244"/>
        <end position="262"/>
    </location>
</feature>
<keyword evidence="8" id="KW-1185">Reference proteome</keyword>
<dbReference type="GO" id="GO:0008273">
    <property type="term" value="F:calcium, potassium:sodium antiporter activity"/>
    <property type="evidence" value="ECO:0007669"/>
    <property type="project" value="TreeGrafter"/>
</dbReference>
<protein>
    <submittedName>
        <fullName evidence="7">Cation transporter</fullName>
    </submittedName>
</protein>
<sequence>MIYAIFAVSAVITVIAAVRLSTYADVIGERTSLGGMMAGTILLAGATSLPEVTTSLTAVVVDNPDIAVSNVFGSNLFNMFILAGVDIVYRRKKMLSTADRSQLKTGGLGLVMALWMLTAILFPSGITFLGAGIEVYILVLLYSIGMYWISKTSGMPDEGAELTESQLQAISLRRAKWGFAAAALVIFVTGSALSITGDLIAQATGISSSFVGTFLIAGATSLPELATVIVAVQLANLNMAVGNILGSNVFNMLILFVIDIAYRGGAAAAVIHPVTAVSAGAVILMNAAVLAGIWYVQRRDTGRKSYVFPSLITVLLYIGASYAVFTFSG</sequence>
<dbReference type="Gene3D" id="1.20.1420.30">
    <property type="entry name" value="NCX, central ion-binding region"/>
    <property type="match status" value="1"/>
</dbReference>
<evidence type="ECO:0000256" key="3">
    <source>
        <dbReference type="ARBA" id="ARBA00022989"/>
    </source>
</evidence>
<feature type="transmembrane region" description="Helical" evidence="5">
    <location>
        <begin position="66"/>
        <end position="89"/>
    </location>
</feature>
<dbReference type="PANTHER" id="PTHR10846:SF8">
    <property type="entry name" value="INNER MEMBRANE PROTEIN YRBG"/>
    <property type="match status" value="1"/>
</dbReference>
<dbReference type="RefSeq" id="WP_105960455.1">
    <property type="nucleotide sequence ID" value="NZ_PVNS01000023.1"/>
</dbReference>
<comment type="subcellular location">
    <subcellularLocation>
        <location evidence="1">Membrane</location>
        <topology evidence="1">Multi-pass membrane protein</topology>
    </subcellularLocation>
</comment>
<dbReference type="InterPro" id="IPR004481">
    <property type="entry name" value="K/Na/Ca-exchanger"/>
</dbReference>
<evidence type="ECO:0000256" key="4">
    <source>
        <dbReference type="ARBA" id="ARBA00023136"/>
    </source>
</evidence>
<evidence type="ECO:0000256" key="1">
    <source>
        <dbReference type="ARBA" id="ARBA00004141"/>
    </source>
</evidence>